<protein>
    <recommendedName>
        <fullName evidence="2">DUF659 domain-containing protein</fullName>
    </recommendedName>
</protein>
<name>A0A0C9SPR3_PLICR</name>
<dbReference type="OrthoDB" id="3236755at2759"/>
<reference evidence="3 4" key="1">
    <citation type="submission" date="2014-06" db="EMBL/GenBank/DDBJ databases">
        <title>Evolutionary Origins and Diversification of the Mycorrhizal Mutualists.</title>
        <authorList>
            <consortium name="DOE Joint Genome Institute"/>
            <consortium name="Mycorrhizal Genomics Consortium"/>
            <person name="Kohler A."/>
            <person name="Kuo A."/>
            <person name="Nagy L.G."/>
            <person name="Floudas D."/>
            <person name="Copeland A."/>
            <person name="Barry K.W."/>
            <person name="Cichocki N."/>
            <person name="Veneault-Fourrey C."/>
            <person name="LaButti K."/>
            <person name="Lindquist E.A."/>
            <person name="Lipzen A."/>
            <person name="Lundell T."/>
            <person name="Morin E."/>
            <person name="Murat C."/>
            <person name="Riley R."/>
            <person name="Ohm R."/>
            <person name="Sun H."/>
            <person name="Tunlid A."/>
            <person name="Henrissat B."/>
            <person name="Grigoriev I.V."/>
            <person name="Hibbett D.S."/>
            <person name="Martin F."/>
        </authorList>
    </citation>
    <scope>NUCLEOTIDE SEQUENCE [LARGE SCALE GENOMIC DNA]</scope>
    <source>
        <strain evidence="3 4">FD-325 SS-3</strain>
    </source>
</reference>
<dbReference type="InterPro" id="IPR007021">
    <property type="entry name" value="DUF659"/>
</dbReference>
<dbReference type="HOGENOM" id="CLU_652309_0_0_1"/>
<dbReference type="InterPro" id="IPR012337">
    <property type="entry name" value="RNaseH-like_sf"/>
</dbReference>
<dbReference type="EMBL" id="KN832598">
    <property type="protein sequence ID" value="KII82917.1"/>
    <property type="molecule type" value="Genomic_DNA"/>
</dbReference>
<proteinExistence type="predicted"/>
<dbReference type="AlphaFoldDB" id="A0A0C9SPR3"/>
<evidence type="ECO:0000256" key="1">
    <source>
        <dbReference type="SAM" id="MobiDB-lite"/>
    </source>
</evidence>
<keyword evidence="4" id="KW-1185">Reference proteome</keyword>
<dbReference type="Pfam" id="PF04937">
    <property type="entry name" value="DUF659"/>
    <property type="match status" value="1"/>
</dbReference>
<feature type="domain" description="DUF659" evidence="2">
    <location>
        <begin position="106"/>
        <end position="227"/>
    </location>
</feature>
<evidence type="ECO:0000313" key="4">
    <source>
        <dbReference type="Proteomes" id="UP000053263"/>
    </source>
</evidence>
<dbReference type="SUPFAM" id="SSF53098">
    <property type="entry name" value="Ribonuclease H-like"/>
    <property type="match status" value="1"/>
</dbReference>
<organism evidence="3 4">
    <name type="scientific">Plicaturopsis crispa FD-325 SS-3</name>
    <dbReference type="NCBI Taxonomy" id="944288"/>
    <lineage>
        <taxon>Eukaryota</taxon>
        <taxon>Fungi</taxon>
        <taxon>Dikarya</taxon>
        <taxon>Basidiomycota</taxon>
        <taxon>Agaricomycotina</taxon>
        <taxon>Agaricomycetes</taxon>
        <taxon>Agaricomycetidae</taxon>
        <taxon>Amylocorticiales</taxon>
        <taxon>Amylocorticiaceae</taxon>
        <taxon>Plicatura</taxon>
        <taxon>Plicaturopsis crispa</taxon>
    </lineage>
</organism>
<evidence type="ECO:0000259" key="2">
    <source>
        <dbReference type="Pfam" id="PF04937"/>
    </source>
</evidence>
<sequence length="421" mass="47272">MGDSVPLAKRAKVEKDPSDRSSVSDGPRTQMDIVFGEHGRKLLQARLDFAIIKLICVAGIPPSIATYQEWREVFSIANSSYQPVSRSTLEDSHIPGEAARVRQETYKYLDTQYDLTISFDGGTIRRPQSVYTVHVTTADGRSFLLEGEEASGDSHTSEHIKQTVLRVINMIGRTHISGLASDSTNNAKTCRRLVCEEIRTIINMPDGPHHMSLTCKDICSLPMFKEVRLIRVIRQLRATITFFRKSTHGTTHLTLERKKLEIPRGIESIGKTRFATICLSAISLERCLVPIRTLVHNSTITIKKNNHLFVKNSVTGLKFEMELTQLISILKPIAKSIACIESSMTTPADVYLFWLAILGSAKRLLDDPEAGFSSENAGQIRAILNTRFREQIEEGPSDCYISAFYLDPRTCFYHCYAIKIC</sequence>
<evidence type="ECO:0000313" key="3">
    <source>
        <dbReference type="EMBL" id="KII82917.1"/>
    </source>
</evidence>
<accession>A0A0C9SPR3</accession>
<feature type="region of interest" description="Disordered" evidence="1">
    <location>
        <begin position="1"/>
        <end position="30"/>
    </location>
</feature>
<dbReference type="Proteomes" id="UP000053263">
    <property type="component" value="Unassembled WGS sequence"/>
</dbReference>
<gene>
    <name evidence="3" type="ORF">PLICRDRAFT_120092</name>
</gene>